<dbReference type="Gene3D" id="3.40.30.10">
    <property type="entry name" value="Glutaredoxin"/>
    <property type="match status" value="1"/>
</dbReference>
<feature type="compositionally biased region" description="Basic residues" evidence="1">
    <location>
        <begin position="249"/>
        <end position="259"/>
    </location>
</feature>
<feature type="signal peptide" evidence="3">
    <location>
        <begin position="1"/>
        <end position="23"/>
    </location>
</feature>
<sequence length="354" mass="38491">MQLSRGSILITALALFTIPPFSATNAPTATDANTIFQPMATIPSTPTDLHLVPLLDAATWNDSVTANTTWIILFGATWCRYTNKFLPSLASVYTQTINPRATVHLAIGRVMCSTTRGDVLNFCSDKLPNLAGFPTIGLYKNGLFLEEYIPDAKFTQPHFLSYVNSLIETARNGTNASTPTESDDARQPPPLAIPIGIAGSIHTPAALEPNITASAQAKLQPPVLTSPQSLPKLAQPAPRVQRPSPLHLSQRKPKHKSKDRKVLGSEPDLEPPSSEELNNTSRNFLNPLVHKSITVETTPFRGRFASIVFIGLSGVALFGIWRMYSVLSNTGNSGISRRKRKPGLLPVWDPAKIK</sequence>
<protein>
    <recommendedName>
        <fullName evidence="8">Thioredoxin domain-containing protein</fullName>
    </recommendedName>
</protein>
<dbReference type="InterPro" id="IPR036249">
    <property type="entry name" value="Thioredoxin-like_sf"/>
</dbReference>
<keyword evidence="2" id="KW-1133">Transmembrane helix</keyword>
<feature type="region of interest" description="Disordered" evidence="1">
    <location>
        <begin position="223"/>
        <end position="280"/>
    </location>
</feature>
<name>A0A507CTX6_9FUNG</name>
<evidence type="ECO:0000256" key="1">
    <source>
        <dbReference type="SAM" id="MobiDB-lite"/>
    </source>
</evidence>
<dbReference type="Proteomes" id="UP000320475">
    <property type="component" value="Unassembled WGS sequence"/>
</dbReference>
<comment type="caution">
    <text evidence="4">The sequence shown here is derived from an EMBL/GenBank/DDBJ whole genome shotgun (WGS) entry which is preliminary data.</text>
</comment>
<dbReference type="EMBL" id="QEAN01000044">
    <property type="protein sequence ID" value="TPX52070.1"/>
    <property type="molecule type" value="Genomic_DNA"/>
</dbReference>
<gene>
    <name evidence="4" type="ORF">SeLEV6574_g05509</name>
    <name evidence="5" type="ORF">SeMB42_g01659</name>
</gene>
<dbReference type="AlphaFoldDB" id="A0A507CTX6"/>
<accession>A0A507CTX6</accession>
<evidence type="ECO:0000256" key="2">
    <source>
        <dbReference type="SAM" id="Phobius"/>
    </source>
</evidence>
<dbReference type="VEuPathDB" id="FungiDB:SeMB42_g01659"/>
<dbReference type="SUPFAM" id="SSF52833">
    <property type="entry name" value="Thioredoxin-like"/>
    <property type="match status" value="1"/>
</dbReference>
<evidence type="ECO:0000313" key="7">
    <source>
        <dbReference type="Proteomes" id="UP000320475"/>
    </source>
</evidence>
<dbReference type="OrthoDB" id="72053at2759"/>
<evidence type="ECO:0008006" key="8">
    <source>
        <dbReference type="Google" id="ProtNLM"/>
    </source>
</evidence>
<dbReference type="Proteomes" id="UP000317494">
    <property type="component" value="Unassembled WGS sequence"/>
</dbReference>
<keyword evidence="2" id="KW-0472">Membrane</keyword>
<feature type="region of interest" description="Disordered" evidence="1">
    <location>
        <begin position="172"/>
        <end position="195"/>
    </location>
</feature>
<keyword evidence="6" id="KW-1185">Reference proteome</keyword>
<evidence type="ECO:0000313" key="5">
    <source>
        <dbReference type="EMBL" id="TPX52070.1"/>
    </source>
</evidence>
<keyword evidence="2" id="KW-0812">Transmembrane</keyword>
<dbReference type="STRING" id="286115.A0A507CTX6"/>
<evidence type="ECO:0000313" key="6">
    <source>
        <dbReference type="Proteomes" id="UP000317494"/>
    </source>
</evidence>
<evidence type="ECO:0000256" key="3">
    <source>
        <dbReference type="SAM" id="SignalP"/>
    </source>
</evidence>
<organism evidence="4 7">
    <name type="scientific">Synchytrium endobioticum</name>
    <dbReference type="NCBI Taxonomy" id="286115"/>
    <lineage>
        <taxon>Eukaryota</taxon>
        <taxon>Fungi</taxon>
        <taxon>Fungi incertae sedis</taxon>
        <taxon>Chytridiomycota</taxon>
        <taxon>Chytridiomycota incertae sedis</taxon>
        <taxon>Chytridiomycetes</taxon>
        <taxon>Synchytriales</taxon>
        <taxon>Synchytriaceae</taxon>
        <taxon>Synchytrium</taxon>
    </lineage>
</organism>
<feature type="transmembrane region" description="Helical" evidence="2">
    <location>
        <begin position="304"/>
        <end position="324"/>
    </location>
</feature>
<reference evidence="6 7" key="1">
    <citation type="journal article" date="2019" name="Sci. Rep.">
        <title>Comparative genomics of chytrid fungi reveal insights into the obligate biotrophic and pathogenic lifestyle of Synchytrium endobioticum.</title>
        <authorList>
            <person name="van de Vossenberg B.T.L.H."/>
            <person name="Warris S."/>
            <person name="Nguyen H.D.T."/>
            <person name="van Gent-Pelzer M.P.E."/>
            <person name="Joly D.L."/>
            <person name="van de Geest H.C."/>
            <person name="Bonants P.J.M."/>
            <person name="Smith D.S."/>
            <person name="Levesque C.A."/>
            <person name="van der Lee T.A.J."/>
        </authorList>
    </citation>
    <scope>NUCLEOTIDE SEQUENCE [LARGE SCALE GENOMIC DNA]</scope>
    <source>
        <strain evidence="4 7">LEV6574</strain>
        <strain evidence="5 6">MB42</strain>
    </source>
</reference>
<keyword evidence="3" id="KW-0732">Signal</keyword>
<dbReference type="CDD" id="cd02961">
    <property type="entry name" value="PDI_a_family"/>
    <property type="match status" value="1"/>
</dbReference>
<feature type="chain" id="PRO_5036130995" description="Thioredoxin domain-containing protein" evidence="3">
    <location>
        <begin position="24"/>
        <end position="354"/>
    </location>
</feature>
<proteinExistence type="predicted"/>
<dbReference type="EMBL" id="QEAM01000262">
    <property type="protein sequence ID" value="TPX42607.1"/>
    <property type="molecule type" value="Genomic_DNA"/>
</dbReference>
<evidence type="ECO:0000313" key="4">
    <source>
        <dbReference type="EMBL" id="TPX42607.1"/>
    </source>
</evidence>